<feature type="transmembrane region" description="Helical" evidence="17">
    <location>
        <begin position="83"/>
        <end position="102"/>
    </location>
</feature>
<feature type="transmembrane region" description="Helical" evidence="17">
    <location>
        <begin position="210"/>
        <end position="229"/>
    </location>
</feature>
<name>D2K8M1_9NEOP</name>
<comment type="function">
    <text evidence="1">Core subunit of the mitochondrial membrane respiratory chain NADH dehydrogenase (Complex I) that is believed to belong to the minimal assembly required for catalysis. Complex I functions in the transfer of electrons from NADH to the respiratory chain. The immediate electron acceptor for the enzyme is believed to be ubiquinone.</text>
</comment>
<comment type="similarity">
    <text evidence="3 17">Belongs to the complex I subunit 4 family.</text>
</comment>
<protein>
    <recommendedName>
        <fullName evidence="5 17">NADH-ubiquinone oxidoreductase chain 4</fullName>
        <ecNumber evidence="4 17">7.1.1.2</ecNumber>
    </recommendedName>
</protein>
<comment type="subcellular location">
    <subcellularLocation>
        <location evidence="2 17">Mitochondrion membrane</location>
        <topology evidence="2 17">Multi-pass membrane protein</topology>
    </subcellularLocation>
</comment>
<dbReference type="GO" id="GO:0003954">
    <property type="term" value="F:NADH dehydrogenase activity"/>
    <property type="evidence" value="ECO:0007669"/>
    <property type="project" value="TreeGrafter"/>
</dbReference>
<keyword evidence="7 17" id="KW-0679">Respiratory chain</keyword>
<feature type="transmembrane region" description="Helical" evidence="17">
    <location>
        <begin position="241"/>
        <end position="261"/>
    </location>
</feature>
<evidence type="ECO:0000256" key="11">
    <source>
        <dbReference type="ARBA" id="ARBA00022989"/>
    </source>
</evidence>
<evidence type="ECO:0000256" key="14">
    <source>
        <dbReference type="ARBA" id="ARBA00023128"/>
    </source>
</evidence>
<evidence type="ECO:0000256" key="3">
    <source>
        <dbReference type="ARBA" id="ARBA00009025"/>
    </source>
</evidence>
<evidence type="ECO:0000256" key="15">
    <source>
        <dbReference type="ARBA" id="ARBA00023136"/>
    </source>
</evidence>
<dbReference type="AlphaFoldDB" id="D2K8M1"/>
<evidence type="ECO:0000256" key="6">
    <source>
        <dbReference type="ARBA" id="ARBA00022448"/>
    </source>
</evidence>
<evidence type="ECO:0000313" key="19">
    <source>
        <dbReference type="EMBL" id="ADA62259.1"/>
    </source>
</evidence>
<evidence type="ECO:0000256" key="4">
    <source>
        <dbReference type="ARBA" id="ARBA00012944"/>
    </source>
</evidence>
<keyword evidence="6 17" id="KW-0813">Transport</keyword>
<feature type="transmembrane region" description="Helical" evidence="17">
    <location>
        <begin position="177"/>
        <end position="198"/>
    </location>
</feature>
<feature type="transmembrane region" description="Helical" evidence="17">
    <location>
        <begin position="292"/>
        <end position="319"/>
    </location>
</feature>
<feature type="transmembrane region" description="Helical" evidence="17">
    <location>
        <begin position="138"/>
        <end position="157"/>
    </location>
</feature>
<accession>D2K8M1</accession>
<evidence type="ECO:0000256" key="16">
    <source>
        <dbReference type="ARBA" id="ARBA00049551"/>
    </source>
</evidence>
<evidence type="ECO:0000256" key="17">
    <source>
        <dbReference type="RuleBase" id="RU003297"/>
    </source>
</evidence>
<comment type="function">
    <text evidence="17">Core subunit of the mitochondrial membrane respiratory chain NADH dehydrogenase (Complex I) which catalyzes electron transfer from NADH through the respiratory chain, using ubiquinone as an electron acceptor. Essential for the catalytic activity and assembly of complex I.</text>
</comment>
<evidence type="ECO:0000256" key="9">
    <source>
        <dbReference type="ARBA" id="ARBA00022967"/>
    </source>
</evidence>
<evidence type="ECO:0000256" key="5">
    <source>
        <dbReference type="ARBA" id="ARBA00021006"/>
    </source>
</evidence>
<dbReference type="Pfam" id="PF00361">
    <property type="entry name" value="Proton_antipo_M"/>
    <property type="match status" value="1"/>
</dbReference>
<evidence type="ECO:0000256" key="12">
    <source>
        <dbReference type="ARBA" id="ARBA00023027"/>
    </source>
</evidence>
<gene>
    <name evidence="19" type="primary">nad4</name>
</gene>
<keyword evidence="12 17" id="KW-0520">NAD</keyword>
<dbReference type="PANTHER" id="PTHR43507">
    <property type="entry name" value="NADH-UBIQUINONE OXIDOREDUCTASE CHAIN 4"/>
    <property type="match status" value="1"/>
</dbReference>
<evidence type="ECO:0000256" key="1">
    <source>
        <dbReference type="ARBA" id="ARBA00003257"/>
    </source>
</evidence>
<feature type="transmembrane region" description="Helical" evidence="17">
    <location>
        <begin position="417"/>
        <end position="436"/>
    </location>
</feature>
<comment type="catalytic activity">
    <reaction evidence="16 17">
        <text>a ubiquinone + NADH + 5 H(+)(in) = a ubiquinol + NAD(+) + 4 H(+)(out)</text>
        <dbReference type="Rhea" id="RHEA:29091"/>
        <dbReference type="Rhea" id="RHEA-COMP:9565"/>
        <dbReference type="Rhea" id="RHEA-COMP:9566"/>
        <dbReference type="ChEBI" id="CHEBI:15378"/>
        <dbReference type="ChEBI" id="CHEBI:16389"/>
        <dbReference type="ChEBI" id="CHEBI:17976"/>
        <dbReference type="ChEBI" id="CHEBI:57540"/>
        <dbReference type="ChEBI" id="CHEBI:57945"/>
        <dbReference type="EC" id="7.1.1.2"/>
    </reaction>
</comment>
<feature type="transmembrane region" description="Helical" evidence="17">
    <location>
        <begin position="12"/>
        <end position="33"/>
    </location>
</feature>
<evidence type="ECO:0000256" key="13">
    <source>
        <dbReference type="ARBA" id="ARBA00023075"/>
    </source>
</evidence>
<dbReference type="GO" id="GO:0015990">
    <property type="term" value="P:electron transport coupled proton transport"/>
    <property type="evidence" value="ECO:0007669"/>
    <property type="project" value="TreeGrafter"/>
</dbReference>
<dbReference type="InterPro" id="IPR003918">
    <property type="entry name" value="NADH_UbQ_OxRdtase"/>
</dbReference>
<dbReference type="GO" id="GO:0031966">
    <property type="term" value="C:mitochondrial membrane"/>
    <property type="evidence" value="ECO:0007669"/>
    <property type="project" value="UniProtKB-SubCell"/>
</dbReference>
<dbReference type="PANTHER" id="PTHR43507:SF20">
    <property type="entry name" value="NADH-UBIQUINONE OXIDOREDUCTASE CHAIN 4"/>
    <property type="match status" value="1"/>
</dbReference>
<dbReference type="GO" id="GO:0008137">
    <property type="term" value="F:NADH dehydrogenase (ubiquinone) activity"/>
    <property type="evidence" value="ECO:0007669"/>
    <property type="project" value="UniProtKB-UniRule"/>
</dbReference>
<dbReference type="GO" id="GO:0048039">
    <property type="term" value="F:ubiquinone binding"/>
    <property type="evidence" value="ECO:0007669"/>
    <property type="project" value="TreeGrafter"/>
</dbReference>
<dbReference type="GO" id="GO:0042773">
    <property type="term" value="P:ATP synthesis coupled electron transport"/>
    <property type="evidence" value="ECO:0007669"/>
    <property type="project" value="InterPro"/>
</dbReference>
<feature type="transmembrane region" description="Helical" evidence="17">
    <location>
        <begin position="331"/>
        <end position="353"/>
    </location>
</feature>
<keyword evidence="14 17" id="KW-0496">Mitochondrion</keyword>
<organism evidence="19">
    <name type="scientific">Mengenilla australiensis</name>
    <dbReference type="NCBI Taxonomy" id="701070"/>
    <lineage>
        <taxon>Eukaryota</taxon>
        <taxon>Metazoa</taxon>
        <taxon>Ecdysozoa</taxon>
        <taxon>Arthropoda</taxon>
        <taxon>Hexapoda</taxon>
        <taxon>Insecta</taxon>
        <taxon>Pterygota</taxon>
        <taxon>Neoptera</taxon>
        <taxon>Endopterygota</taxon>
        <taxon>Strepsiptera</taxon>
        <taxon>Mengenillidia</taxon>
        <taxon>Mengenillidae</taxon>
        <taxon>Mengenilla</taxon>
    </lineage>
</organism>
<sequence length="437" mass="51912">MMKYLLMLIMMFLIKNYWFVQYMMMMMFLFIIYSIKMNMNYEMIGYNYGADLISMWLILLLLWIFSLIYMASWILNKSVFNNYFIKLSILLLIMLLLTFLFLNIFYFYLMFESSMIMMLLMIMSFGNQYERVSASFYMLFYTLVMSLPLLLMIFWYMDNYSMLLMMNWINDKLYKYLVIFLMLSFLVKLPMYLLHFWLPKAHDEASISGSMILAGILLKLGGYGLIRIGELINNIIYSNMIFWYLIIYGILSSLFISMMCMLQVDMKVMIAMSSIIHMNLLMSGYFSFYSLGIMGCLIIMISHGLCSSGMFCLVSIVYNRLMSRSLLIIKGLMNLMPFLTLFWFLMCACNMSVPPSLNLLGEILVMSSILSWLIYLFVFFILYFIIGVVFSIYFFSITQFGEIIFLLMKLEIYLQEFLLMILHLMPLNFLMVMSLFY</sequence>
<feature type="domain" description="NADH:quinone oxidoreductase/Mrp antiporter transmembrane" evidence="18">
    <location>
        <begin position="103"/>
        <end position="381"/>
    </location>
</feature>
<geneLocation type="mitochondrion" evidence="19"/>
<dbReference type="PRINTS" id="PR01437">
    <property type="entry name" value="NUOXDRDTASE4"/>
</dbReference>
<evidence type="ECO:0000259" key="18">
    <source>
        <dbReference type="Pfam" id="PF00361"/>
    </source>
</evidence>
<keyword evidence="13 17" id="KW-0830">Ubiquinone</keyword>
<reference evidence="19" key="1">
    <citation type="journal article" date="2009" name="BMC Genomics">
        <title>The mitochondrial genome of the 'twisted-wing parasite' Mengenilla australiensis (Insecta, Strepsiptera): a comparative study.</title>
        <authorList>
            <person name="McMahon D.P."/>
            <person name="Hayward A."/>
            <person name="Kathirithamby J."/>
        </authorList>
    </citation>
    <scope>NUCLEOTIDE SEQUENCE</scope>
</reference>
<proteinExistence type="inferred from homology"/>
<dbReference type="EMBL" id="GU188852">
    <property type="protein sequence ID" value="ADA62259.1"/>
    <property type="molecule type" value="Genomic_DNA"/>
</dbReference>
<evidence type="ECO:0000256" key="10">
    <source>
        <dbReference type="ARBA" id="ARBA00022982"/>
    </source>
</evidence>
<feature type="transmembrane region" description="Helical" evidence="17">
    <location>
        <begin position="53"/>
        <end position="71"/>
    </location>
</feature>
<dbReference type="EC" id="7.1.1.2" evidence="4 17"/>
<keyword evidence="10 17" id="KW-0249">Electron transport</keyword>
<evidence type="ECO:0000256" key="2">
    <source>
        <dbReference type="ARBA" id="ARBA00004225"/>
    </source>
</evidence>
<feature type="transmembrane region" description="Helical" evidence="17">
    <location>
        <begin position="373"/>
        <end position="396"/>
    </location>
</feature>
<keyword evidence="15 17" id="KW-0472">Membrane</keyword>
<keyword evidence="11 17" id="KW-1133">Transmembrane helix</keyword>
<keyword evidence="8 17" id="KW-0812">Transmembrane</keyword>
<dbReference type="InterPro" id="IPR001750">
    <property type="entry name" value="ND/Mrp_TM"/>
</dbReference>
<evidence type="ECO:0000256" key="7">
    <source>
        <dbReference type="ARBA" id="ARBA00022660"/>
    </source>
</evidence>
<evidence type="ECO:0000256" key="8">
    <source>
        <dbReference type="ARBA" id="ARBA00022692"/>
    </source>
</evidence>
<keyword evidence="9" id="KW-1278">Translocase</keyword>